<name>A0A2T4J5C6_FUSBL</name>
<proteinExistence type="predicted"/>
<keyword evidence="3" id="KW-1185">Reference proteome</keyword>
<dbReference type="AlphaFoldDB" id="A0A2T4J5C6"/>
<dbReference type="Proteomes" id="UP000241362">
    <property type="component" value="Unassembled WGS sequence"/>
</dbReference>
<comment type="caution">
    <text evidence="2">The sequence shown here is derived from an EMBL/GenBank/DDBJ whole genome shotgun (WGS) entry which is preliminary data.</text>
</comment>
<feature type="region of interest" description="Disordered" evidence="1">
    <location>
        <begin position="381"/>
        <end position="403"/>
    </location>
</feature>
<dbReference type="InterPro" id="IPR007739">
    <property type="entry name" value="RgpF"/>
</dbReference>
<protein>
    <submittedName>
        <fullName evidence="2">Rhamnan synthesis protein F family</fullName>
    </submittedName>
</protein>
<accession>A0A2T4J5C6</accession>
<dbReference type="EMBL" id="PZKE01000019">
    <property type="protein sequence ID" value="PTE13100.1"/>
    <property type="molecule type" value="Genomic_DNA"/>
</dbReference>
<reference evidence="2 3" key="1">
    <citation type="submission" date="2018-03" db="EMBL/GenBank/DDBJ databases">
        <title>Rhodobacter blasticus.</title>
        <authorList>
            <person name="Meyer T.E."/>
            <person name="Miller S."/>
            <person name="Lodha T."/>
            <person name="Gandham S."/>
            <person name="Chintalapati S."/>
            <person name="Chintalapati V.R."/>
        </authorList>
    </citation>
    <scope>NUCLEOTIDE SEQUENCE [LARGE SCALE GENOMIC DNA]</scope>
    <source>
        <strain evidence="2 3">DSM 2131</strain>
    </source>
</reference>
<evidence type="ECO:0000313" key="2">
    <source>
        <dbReference type="EMBL" id="PTE13100.1"/>
    </source>
</evidence>
<gene>
    <name evidence="2" type="ORF">C5F44_15315</name>
</gene>
<evidence type="ECO:0000313" key="3">
    <source>
        <dbReference type="Proteomes" id="UP000241362"/>
    </source>
</evidence>
<dbReference type="Pfam" id="PF05045">
    <property type="entry name" value="RgpF"/>
    <property type="match status" value="1"/>
</dbReference>
<sequence length="403" mass="46060">MDQPRDAARARKAVREEQIRALSERYRGLGFRLRRLSRRVLWTELVVVTGWKVRRELERLWQQTKGIGNQLTDPVVQRRLDSLVEDGLPLLQGAMPRADKIALLLIFQPSGIQQSTLRTCRWLAEAGYAPLVVSNAQIAEEDREPLAAVVWRAVERPNFGYDFGGYRDGLTCLAQWGVEPEELLILNDSIWLPVLPETDILTRLALEPAEIAGTILRERGEERFLESYLYRLRRPALEHPAFSTFWKSLQLTSNKYHVIRRGERGFSAAMRAAGLRVAGVYDTSALVERIADQDTDFLERTLHYGAYIDPKLAAERDRLLSWRRPGWQTAALDHVSRVLQKRMAYSSFPYAMVHLTGYPLLKKSSEPISRAWRVAHMKAMDAGDLPPPPPTLLTEIRARDSGR</sequence>
<evidence type="ECO:0000256" key="1">
    <source>
        <dbReference type="SAM" id="MobiDB-lite"/>
    </source>
</evidence>
<organism evidence="2 3">
    <name type="scientific">Fuscovulum blasticum DSM 2131</name>
    <dbReference type="NCBI Taxonomy" id="1188250"/>
    <lineage>
        <taxon>Bacteria</taxon>
        <taxon>Pseudomonadati</taxon>
        <taxon>Pseudomonadota</taxon>
        <taxon>Alphaproteobacteria</taxon>
        <taxon>Rhodobacterales</taxon>
        <taxon>Paracoccaceae</taxon>
        <taxon>Pseudogemmobacter</taxon>
    </lineage>
</organism>